<feature type="compositionally biased region" description="Polar residues" evidence="7">
    <location>
        <begin position="477"/>
        <end position="491"/>
    </location>
</feature>
<dbReference type="EMBL" id="HAEE01009672">
    <property type="protein sequence ID" value="SBR29722.1"/>
    <property type="molecule type" value="Transcribed_RNA"/>
</dbReference>
<sequence length="987" mass="107246">MMEASVVSQELGLSAPSSGDLTSSPDSSHPPARPCRPRPPPPSQKPLHLPPRPPLPPVSPPAPPPLPSNLPPPSLPPPLSPIVVSPTLPEPPASSEPTPLLSTTLPSSPCTSSSLPPPPFLPPASPTPPLLSSIDKLVGSVSVWRPEGFSRDQSYCVLEEESAGAFLVHGTEDEAAAVSVRLPDEDEAPQVHSLQIKRHKTRLHLEGSSLVFDDLFKLIFFYCSSRDVLPIPLRLPQAITMATRREELESLSAMGAGFWTSDQNQKTQNLSPQPRTFLYVNPVPVEEQPNKDPTSSLSDGASILQNGETPKKPGTRVKAPTKPIQENKYARPPPPRPPGMGLLFSSSQNVTPQTETREEGRGAAGEKEENKLTAPPPSRPPVPLLARAPPLPPAPLRRTSSSSSRRSSVKEQTGGPGGGHLGEEAEQEEVHKDNEKDDKLRSASQGPPSAKRPSRPIPPPRAKACPTSSPVCHGQVGSANQSAGTKATPLSPSRRPDVSLYSPQGGAALGPDLDSCSTSSTEEEGEANQEQDANHRGPADNRSSKSAVRRTPTVMLDRAGYRLSTFLTGLIYHDGRLTKRIVELARDPLSYFGNLVKDHRAFTLEMMSKHSTSTELLQEIRQMMTQLKSYLLQSAELQAMMEPQHQYAQDKLENIVEAALCKSVLKPLKEPIYKSLEKLHSSAGTMKQLEQNQAIILSSTTTALGITTAVPEAPAMEKIGVKLVKLHQEYSPQKKIELLLKTCKIIYDSMSVSSPGRAHGADDFLPVMMYVLARSNLSALQLDVEYMMELMDPSLTLGEGSYYLTTTYGALEQIKTFDQQRAATRQLSREVQDSIHRWERRRTLNQERVAQGSIRDFLTVFCPEIDVNPKTLGVFPAMTIEQLSEQCAARFEQDSYTLSVYMDGVLQPVAPTDLALSVKNSCSPGAYCFVFHPVSQSTTPPVRTCPTAPPPPPPPPPPAELLPTADTPAVCSVEPKMEEEEESLINL</sequence>
<feature type="region of interest" description="Disordered" evidence="7">
    <location>
        <begin position="1"/>
        <end position="127"/>
    </location>
</feature>
<feature type="domain" description="SH2" evidence="8">
    <location>
        <begin position="144"/>
        <end position="237"/>
    </location>
</feature>
<protein>
    <submittedName>
        <fullName evidence="10">Ras and Rab interactor 3</fullName>
    </submittedName>
</protein>
<reference evidence="10" key="1">
    <citation type="submission" date="2016-05" db="EMBL/GenBank/DDBJ databases">
        <authorList>
            <person name="Lavstsen T."/>
            <person name="Jespersen J.S."/>
        </authorList>
    </citation>
    <scope>NUCLEOTIDE SEQUENCE</scope>
    <source>
        <tissue evidence="10">Brain</tissue>
    </source>
</reference>
<feature type="compositionally biased region" description="Polar residues" evidence="7">
    <location>
        <begin position="344"/>
        <end position="353"/>
    </location>
</feature>
<dbReference type="GO" id="GO:0005829">
    <property type="term" value="C:cytosol"/>
    <property type="evidence" value="ECO:0007669"/>
    <property type="project" value="TreeGrafter"/>
</dbReference>
<feature type="compositionally biased region" description="Pro residues" evidence="7">
    <location>
        <begin position="374"/>
        <end position="395"/>
    </location>
</feature>
<feature type="region of interest" description="Disordered" evidence="7">
    <location>
        <begin position="285"/>
        <end position="551"/>
    </location>
</feature>
<evidence type="ECO:0000256" key="7">
    <source>
        <dbReference type="SAM" id="MobiDB-lite"/>
    </source>
</evidence>
<dbReference type="InterPro" id="IPR045046">
    <property type="entry name" value="Vps9-like"/>
</dbReference>
<accession>A0A1A8KBP5</accession>
<feature type="region of interest" description="Disordered" evidence="7">
    <location>
        <begin position="940"/>
        <end position="967"/>
    </location>
</feature>
<evidence type="ECO:0000256" key="3">
    <source>
        <dbReference type="ARBA" id="ARBA00022468"/>
    </source>
</evidence>
<dbReference type="EMBL" id="HAED01009203">
    <property type="protein sequence ID" value="SBQ95415.1"/>
    <property type="molecule type" value="Transcribed_RNA"/>
</dbReference>
<name>A0A1A8KBP5_NOTKU</name>
<feature type="compositionally biased region" description="Pro residues" evidence="7">
    <location>
        <begin position="31"/>
        <end position="80"/>
    </location>
</feature>
<dbReference type="PANTHER" id="PTHR23101:SF58">
    <property type="entry name" value="RAS AND RAB INTERACTOR 3"/>
    <property type="match status" value="1"/>
</dbReference>
<dbReference type="Gene3D" id="1.20.1050.80">
    <property type="entry name" value="VPS9 domain"/>
    <property type="match status" value="1"/>
</dbReference>
<feature type="compositionally biased region" description="Basic and acidic residues" evidence="7">
    <location>
        <begin position="532"/>
        <end position="543"/>
    </location>
</feature>
<feature type="compositionally biased region" description="Low complexity" evidence="7">
    <location>
        <begin position="16"/>
        <end position="30"/>
    </location>
</feature>
<dbReference type="GO" id="GO:0016192">
    <property type="term" value="P:vesicle-mediated transport"/>
    <property type="evidence" value="ECO:0007669"/>
    <property type="project" value="InterPro"/>
</dbReference>
<keyword evidence="5 6" id="KW-0727">SH2 domain</keyword>
<evidence type="ECO:0000259" key="9">
    <source>
        <dbReference type="PROSITE" id="PS51205"/>
    </source>
</evidence>
<dbReference type="SUPFAM" id="SSF109993">
    <property type="entry name" value="VPS9 domain"/>
    <property type="match status" value="1"/>
</dbReference>
<feature type="compositionally biased region" description="Low complexity" evidence="7">
    <location>
        <begin position="95"/>
        <end position="114"/>
    </location>
</feature>
<keyword evidence="4" id="KW-0963">Cytoplasm</keyword>
<dbReference type="Gene3D" id="3.30.505.10">
    <property type="entry name" value="SH2 domain"/>
    <property type="match status" value="1"/>
</dbReference>
<organism evidence="10">
    <name type="scientific">Nothobranchius kuhntae</name>
    <name type="common">Beira killifish</name>
    <dbReference type="NCBI Taxonomy" id="321403"/>
    <lineage>
        <taxon>Eukaryota</taxon>
        <taxon>Metazoa</taxon>
        <taxon>Chordata</taxon>
        <taxon>Craniata</taxon>
        <taxon>Vertebrata</taxon>
        <taxon>Euteleostomi</taxon>
        <taxon>Actinopterygii</taxon>
        <taxon>Neopterygii</taxon>
        <taxon>Teleostei</taxon>
        <taxon>Neoteleostei</taxon>
        <taxon>Acanthomorphata</taxon>
        <taxon>Ovalentaria</taxon>
        <taxon>Atherinomorphae</taxon>
        <taxon>Cyprinodontiformes</taxon>
        <taxon>Nothobranchiidae</taxon>
        <taxon>Nothobranchius</taxon>
    </lineage>
</organism>
<dbReference type="InterPro" id="IPR036860">
    <property type="entry name" value="SH2_dom_sf"/>
</dbReference>
<evidence type="ECO:0000256" key="4">
    <source>
        <dbReference type="ARBA" id="ARBA00022490"/>
    </source>
</evidence>
<dbReference type="InterPro" id="IPR037191">
    <property type="entry name" value="VPS9_dom_sf"/>
</dbReference>
<comment type="similarity">
    <text evidence="2">Belongs to the RIN (Ras interaction/interference) family.</text>
</comment>
<dbReference type="FunFam" id="1.20.1050.80:FF:000002">
    <property type="entry name" value="Ras and Rab interactor 2"/>
    <property type="match status" value="1"/>
</dbReference>
<dbReference type="SMART" id="SM00167">
    <property type="entry name" value="VPS9"/>
    <property type="match status" value="1"/>
</dbReference>
<feature type="compositionally biased region" description="Pro residues" evidence="7">
    <location>
        <begin position="115"/>
        <end position="127"/>
    </location>
</feature>
<comment type="subcellular location">
    <subcellularLocation>
        <location evidence="1">Cytoplasm</location>
    </subcellularLocation>
</comment>
<dbReference type="PANTHER" id="PTHR23101">
    <property type="entry name" value="RAB GDP/GTP EXCHANGE FACTOR"/>
    <property type="match status" value="1"/>
</dbReference>
<dbReference type="Pfam" id="PF23268">
    <property type="entry name" value="RIN1"/>
    <property type="match status" value="1"/>
</dbReference>
<evidence type="ECO:0000256" key="5">
    <source>
        <dbReference type="ARBA" id="ARBA00022999"/>
    </source>
</evidence>
<dbReference type="GO" id="GO:0031267">
    <property type="term" value="F:small GTPase binding"/>
    <property type="evidence" value="ECO:0007669"/>
    <property type="project" value="TreeGrafter"/>
</dbReference>
<dbReference type="GO" id="GO:0005085">
    <property type="term" value="F:guanyl-nucleotide exchange factor activity"/>
    <property type="evidence" value="ECO:0007669"/>
    <property type="project" value="InterPro"/>
</dbReference>
<dbReference type="InterPro" id="IPR003123">
    <property type="entry name" value="VPS9"/>
</dbReference>
<dbReference type="SUPFAM" id="SSF55550">
    <property type="entry name" value="SH2 domain"/>
    <property type="match status" value="1"/>
</dbReference>
<feature type="compositionally biased region" description="Low complexity" evidence="7">
    <location>
        <begin position="396"/>
        <end position="406"/>
    </location>
</feature>
<dbReference type="GO" id="GO:0030139">
    <property type="term" value="C:endocytic vesicle"/>
    <property type="evidence" value="ECO:0007669"/>
    <property type="project" value="TreeGrafter"/>
</dbReference>
<evidence type="ECO:0000256" key="2">
    <source>
        <dbReference type="ARBA" id="ARBA00006919"/>
    </source>
</evidence>
<proteinExistence type="inferred from homology"/>
<evidence type="ECO:0000313" key="10">
    <source>
        <dbReference type="EMBL" id="SBR29722.1"/>
    </source>
</evidence>
<dbReference type="PROSITE" id="PS50001">
    <property type="entry name" value="SH2"/>
    <property type="match status" value="1"/>
</dbReference>
<dbReference type="Pfam" id="PF02204">
    <property type="entry name" value="VPS9"/>
    <property type="match status" value="1"/>
</dbReference>
<feature type="compositionally biased region" description="Pro residues" evidence="7">
    <location>
        <begin position="947"/>
        <end position="960"/>
    </location>
</feature>
<feature type="domain" description="VPS9" evidence="9">
    <location>
        <begin position="683"/>
        <end position="823"/>
    </location>
</feature>
<dbReference type="GO" id="GO:0005096">
    <property type="term" value="F:GTPase activator activity"/>
    <property type="evidence" value="ECO:0007669"/>
    <property type="project" value="UniProtKB-KW"/>
</dbReference>
<feature type="compositionally biased region" description="Polar residues" evidence="7">
    <location>
        <begin position="291"/>
        <end position="308"/>
    </location>
</feature>
<dbReference type="AlphaFoldDB" id="A0A1A8KBP5"/>
<feature type="compositionally biased region" description="Basic and acidic residues" evidence="7">
    <location>
        <begin position="428"/>
        <end position="441"/>
    </location>
</feature>
<evidence type="ECO:0000259" key="8">
    <source>
        <dbReference type="PROSITE" id="PS50001"/>
    </source>
</evidence>
<gene>
    <name evidence="10" type="primary">RIN3</name>
</gene>
<keyword evidence="3" id="KW-0343">GTPase activation</keyword>
<dbReference type="InterPro" id="IPR000980">
    <property type="entry name" value="SH2"/>
</dbReference>
<evidence type="ECO:0000256" key="6">
    <source>
        <dbReference type="PROSITE-ProRule" id="PRU00191"/>
    </source>
</evidence>
<reference evidence="10" key="2">
    <citation type="submission" date="2016-06" db="EMBL/GenBank/DDBJ databases">
        <title>The genome of a short-lived fish provides insights into sex chromosome evolution and the genetic control of aging.</title>
        <authorList>
            <person name="Reichwald K."/>
            <person name="Felder M."/>
            <person name="Petzold A."/>
            <person name="Koch P."/>
            <person name="Groth M."/>
            <person name="Platzer M."/>
        </authorList>
    </citation>
    <scope>NUCLEOTIDE SEQUENCE</scope>
    <source>
        <tissue evidence="10">Brain</tissue>
    </source>
</reference>
<feature type="compositionally biased region" description="Basic and acidic residues" evidence="7">
    <location>
        <begin position="355"/>
        <end position="371"/>
    </location>
</feature>
<dbReference type="PROSITE" id="PS51205">
    <property type="entry name" value="VPS9"/>
    <property type="match status" value="1"/>
</dbReference>
<evidence type="ECO:0000256" key="1">
    <source>
        <dbReference type="ARBA" id="ARBA00004496"/>
    </source>
</evidence>